<evidence type="ECO:0000313" key="3">
    <source>
        <dbReference type="EMBL" id="KAF2273032.1"/>
    </source>
</evidence>
<feature type="domain" description="Heterokaryon incompatibility" evidence="2">
    <location>
        <begin position="373"/>
        <end position="528"/>
    </location>
</feature>
<feature type="region of interest" description="Disordered" evidence="1">
    <location>
        <begin position="19"/>
        <end position="86"/>
    </location>
</feature>
<dbReference type="EMBL" id="ML986514">
    <property type="protein sequence ID" value="KAF2273032.1"/>
    <property type="molecule type" value="Genomic_DNA"/>
</dbReference>
<evidence type="ECO:0000259" key="2">
    <source>
        <dbReference type="Pfam" id="PF06985"/>
    </source>
</evidence>
<reference evidence="3" key="1">
    <citation type="journal article" date="2020" name="Stud. Mycol.">
        <title>101 Dothideomycetes genomes: a test case for predicting lifestyles and emergence of pathogens.</title>
        <authorList>
            <person name="Haridas S."/>
            <person name="Albert R."/>
            <person name="Binder M."/>
            <person name="Bloem J."/>
            <person name="Labutti K."/>
            <person name="Salamov A."/>
            <person name="Andreopoulos B."/>
            <person name="Baker S."/>
            <person name="Barry K."/>
            <person name="Bills G."/>
            <person name="Bluhm B."/>
            <person name="Cannon C."/>
            <person name="Castanera R."/>
            <person name="Culley D."/>
            <person name="Daum C."/>
            <person name="Ezra D."/>
            <person name="Gonzalez J."/>
            <person name="Henrissat B."/>
            <person name="Kuo A."/>
            <person name="Liang C."/>
            <person name="Lipzen A."/>
            <person name="Lutzoni F."/>
            <person name="Magnuson J."/>
            <person name="Mondo S."/>
            <person name="Nolan M."/>
            <person name="Ohm R."/>
            <person name="Pangilinan J."/>
            <person name="Park H.-J."/>
            <person name="Ramirez L."/>
            <person name="Alfaro M."/>
            <person name="Sun H."/>
            <person name="Tritt A."/>
            <person name="Yoshinaga Y."/>
            <person name="Zwiers L.-H."/>
            <person name="Turgeon B."/>
            <person name="Goodwin S."/>
            <person name="Spatafora J."/>
            <person name="Crous P."/>
            <person name="Grigoriev I."/>
        </authorList>
    </citation>
    <scope>NUCLEOTIDE SEQUENCE</scope>
    <source>
        <strain evidence="3">CBS 379.55</strain>
    </source>
</reference>
<dbReference type="GeneID" id="54546791"/>
<dbReference type="Proteomes" id="UP000800097">
    <property type="component" value="Unassembled WGS sequence"/>
</dbReference>
<dbReference type="OrthoDB" id="2958217at2759"/>
<dbReference type="PANTHER" id="PTHR33112">
    <property type="entry name" value="DOMAIN PROTEIN, PUTATIVE-RELATED"/>
    <property type="match status" value="1"/>
</dbReference>
<feature type="compositionally biased region" description="Basic and acidic residues" evidence="1">
    <location>
        <begin position="74"/>
        <end position="86"/>
    </location>
</feature>
<sequence length="565" mass="64485">MRCISALCTATAVRTTRHALDEDRTSGSDLHEHTGSRRSVTLDHLSKAEIMGPPLTKSDNRFSPLDNAETDSDSGSRRDQLQTEPNEHFERNEWYMKWKREQLHADSDSESGSSEDQLLNEPGGVHVRYKRYLEEKMDRAPLRKVSKSLKESWQNVCRALEQAVEERPYATLCATCESIFHPARTKLWFEMGKWYLHHRSQSALEDAVRMGCAICKIINDNTCAQAGNYTNTPGTEGTPEGHRGVLKYNIDWSDLLDYSIRIGYVPKGARFPPEEQVVLDLVMVKPESLLTINSNFESALPKSVFPSTTASTQVWDLCRYWLYSCRAGHKNCGHRRQDLSFRPSRLVHVQGMKGNIIQARLESDTKMLDAVNYLTLSHCWGSGKFFTLRKDNLEQLQKTIVVKDLSKVFQDALLATLELGFSYIWIDSLCIIQDSEEDWLRESSRMGEIYKNSSCNIAATGFSDGSRGLYVERDVSRLTCHKVSAGWGGVWPHTDEPLKRDYYPVNPRMWHDQVSKAPLNRRGWVLQERLLSPCVLNFGAEQVLWECFESSSCEAFPTEFPDCIV</sequence>
<name>A0A6A6J9G6_WESOR</name>
<dbReference type="Pfam" id="PF06985">
    <property type="entry name" value="HET"/>
    <property type="match status" value="1"/>
</dbReference>
<dbReference type="PANTHER" id="PTHR33112:SF10">
    <property type="entry name" value="TOL"/>
    <property type="match status" value="1"/>
</dbReference>
<gene>
    <name evidence="3" type="ORF">EI97DRAFT_193060</name>
</gene>
<organism evidence="3 4">
    <name type="scientific">Westerdykella ornata</name>
    <dbReference type="NCBI Taxonomy" id="318751"/>
    <lineage>
        <taxon>Eukaryota</taxon>
        <taxon>Fungi</taxon>
        <taxon>Dikarya</taxon>
        <taxon>Ascomycota</taxon>
        <taxon>Pezizomycotina</taxon>
        <taxon>Dothideomycetes</taxon>
        <taxon>Pleosporomycetidae</taxon>
        <taxon>Pleosporales</taxon>
        <taxon>Sporormiaceae</taxon>
        <taxon>Westerdykella</taxon>
    </lineage>
</organism>
<proteinExistence type="predicted"/>
<accession>A0A6A6J9G6</accession>
<dbReference type="InterPro" id="IPR010730">
    <property type="entry name" value="HET"/>
</dbReference>
<feature type="compositionally biased region" description="Basic and acidic residues" evidence="1">
    <location>
        <begin position="19"/>
        <end position="47"/>
    </location>
</feature>
<evidence type="ECO:0000313" key="4">
    <source>
        <dbReference type="Proteomes" id="UP000800097"/>
    </source>
</evidence>
<dbReference type="AlphaFoldDB" id="A0A6A6J9G6"/>
<protein>
    <submittedName>
        <fullName evidence="3">HET-domain-containing protein</fullName>
    </submittedName>
</protein>
<keyword evidence="4" id="KW-1185">Reference proteome</keyword>
<evidence type="ECO:0000256" key="1">
    <source>
        <dbReference type="SAM" id="MobiDB-lite"/>
    </source>
</evidence>
<dbReference type="RefSeq" id="XP_033650571.1">
    <property type="nucleotide sequence ID" value="XM_033793616.1"/>
</dbReference>